<dbReference type="AlphaFoldDB" id="A0AAD3DTY8"/>
<evidence type="ECO:0000313" key="4">
    <source>
        <dbReference type="EMBL" id="GFR45781.1"/>
    </source>
</evidence>
<feature type="non-terminal residue" evidence="4">
    <location>
        <position position="1"/>
    </location>
</feature>
<evidence type="ECO:0000313" key="5">
    <source>
        <dbReference type="Proteomes" id="UP001054857"/>
    </source>
</evidence>
<feature type="domain" description="Protein SirB1 N-terminal" evidence="3">
    <location>
        <begin position="235"/>
        <end position="334"/>
    </location>
</feature>
<protein>
    <recommendedName>
        <fullName evidence="3">Protein SirB1 N-terminal domain-containing protein</fullName>
    </recommendedName>
</protein>
<name>A0AAD3DTY8_9CHLO</name>
<evidence type="ECO:0000256" key="2">
    <source>
        <dbReference type="SAM" id="MobiDB-lite"/>
    </source>
</evidence>
<evidence type="ECO:0000259" key="3">
    <source>
        <dbReference type="Pfam" id="PF13369"/>
    </source>
</evidence>
<feature type="compositionally biased region" description="Basic and acidic residues" evidence="2">
    <location>
        <begin position="75"/>
        <end position="84"/>
    </location>
</feature>
<dbReference type="PANTHER" id="PTHR31350">
    <property type="entry name" value="SI:DKEY-261L7.2"/>
    <property type="match status" value="1"/>
</dbReference>
<evidence type="ECO:0000256" key="1">
    <source>
        <dbReference type="SAM" id="Coils"/>
    </source>
</evidence>
<feature type="region of interest" description="Disordered" evidence="2">
    <location>
        <begin position="64"/>
        <end position="148"/>
    </location>
</feature>
<dbReference type="Pfam" id="PF13369">
    <property type="entry name" value="Transglut_core2"/>
    <property type="match status" value="1"/>
</dbReference>
<proteinExistence type="predicted"/>
<organism evidence="4 5">
    <name type="scientific">Astrephomene gubernaculifera</name>
    <dbReference type="NCBI Taxonomy" id="47775"/>
    <lineage>
        <taxon>Eukaryota</taxon>
        <taxon>Viridiplantae</taxon>
        <taxon>Chlorophyta</taxon>
        <taxon>core chlorophytes</taxon>
        <taxon>Chlorophyceae</taxon>
        <taxon>CS clade</taxon>
        <taxon>Chlamydomonadales</taxon>
        <taxon>Astrephomenaceae</taxon>
        <taxon>Astrephomene</taxon>
    </lineage>
</organism>
<dbReference type="EMBL" id="BMAR01000010">
    <property type="protein sequence ID" value="GFR45781.1"/>
    <property type="molecule type" value="Genomic_DNA"/>
</dbReference>
<keyword evidence="5" id="KW-1185">Reference proteome</keyword>
<accession>A0AAD3DTY8</accession>
<dbReference type="Proteomes" id="UP001054857">
    <property type="component" value="Unassembled WGS sequence"/>
</dbReference>
<sequence>MALTTPVMATTVTGRSSTFTGVRVGTSATTRKAQLNSHLRLLPFIPAPFRLSQTRHTTLQIYAFSRPGSGPADQPEDKDLRSSDAADGSSGTSNLPGLPDSVYPPSTSSPIWVTGNPLGAADRAADASPSVIGGGDGPNEDTGHSPLTLGSDVLERMAKLRALDQYRNLLTELAEAEAAAAAAVRQSQRRPGSSSSSSAAAAAAAASSAGDDSAAMLRGALLIARHRYPSLDEQRVYDTLDELSRRVSALLPREPGERYPLRVVAAINRVLYHDYGFRGNEEDYYDASNSCINLVLERRKGIPITLALVYSEVARRVGLPMRGVNLPGHFMLQPVRTALRGQG</sequence>
<reference evidence="4 5" key="1">
    <citation type="journal article" date="2021" name="Sci. Rep.">
        <title>Genome sequencing of the multicellular alga Astrephomene provides insights into convergent evolution of germ-soma differentiation.</title>
        <authorList>
            <person name="Yamashita S."/>
            <person name="Yamamoto K."/>
            <person name="Matsuzaki R."/>
            <person name="Suzuki S."/>
            <person name="Yamaguchi H."/>
            <person name="Hirooka S."/>
            <person name="Minakuchi Y."/>
            <person name="Miyagishima S."/>
            <person name="Kawachi M."/>
            <person name="Toyoda A."/>
            <person name="Nozaki H."/>
        </authorList>
    </citation>
    <scope>NUCLEOTIDE SEQUENCE [LARGE SCALE GENOMIC DNA]</scope>
    <source>
        <strain evidence="4 5">NIES-4017</strain>
    </source>
</reference>
<gene>
    <name evidence="4" type="ORF">Agub_g7235</name>
</gene>
<dbReference type="InterPro" id="IPR032698">
    <property type="entry name" value="SirB1_N"/>
</dbReference>
<comment type="caution">
    <text evidence="4">The sequence shown here is derived from an EMBL/GenBank/DDBJ whole genome shotgun (WGS) entry which is preliminary data.</text>
</comment>
<dbReference type="PANTHER" id="PTHR31350:SF21">
    <property type="entry name" value="F-BOX ONLY PROTEIN 21"/>
    <property type="match status" value="1"/>
</dbReference>
<feature type="coiled-coil region" evidence="1">
    <location>
        <begin position="159"/>
        <end position="186"/>
    </location>
</feature>
<keyword evidence="1" id="KW-0175">Coiled coil</keyword>